<reference evidence="2" key="1">
    <citation type="journal article" date="2018" name="Front. Microbiol.">
        <title>Genome-Based Analysis Reveals the Taxonomy and Diversity of the Family Idiomarinaceae.</title>
        <authorList>
            <person name="Liu Y."/>
            <person name="Lai Q."/>
            <person name="Shao Z."/>
        </authorList>
    </citation>
    <scope>NUCLEOTIDE SEQUENCE [LARGE SCALE GENOMIC DNA]</scope>
    <source>
        <strain evidence="2">CVS-6</strain>
    </source>
</reference>
<evidence type="ECO:0000313" key="2">
    <source>
        <dbReference type="Proteomes" id="UP000288259"/>
    </source>
</evidence>
<organism evidence="1 2">
    <name type="scientific">Pseudidiomarina insulisalsae</name>
    <dbReference type="NCBI Taxonomy" id="575789"/>
    <lineage>
        <taxon>Bacteria</taxon>
        <taxon>Pseudomonadati</taxon>
        <taxon>Pseudomonadota</taxon>
        <taxon>Gammaproteobacteria</taxon>
        <taxon>Alteromonadales</taxon>
        <taxon>Idiomarinaceae</taxon>
        <taxon>Pseudidiomarina</taxon>
    </lineage>
</organism>
<proteinExistence type="predicted"/>
<keyword evidence="2" id="KW-1185">Reference proteome</keyword>
<protein>
    <submittedName>
        <fullName evidence="1">Uncharacterized protein</fullName>
    </submittedName>
</protein>
<dbReference type="AlphaFoldDB" id="A0A432YES8"/>
<dbReference type="Proteomes" id="UP000288259">
    <property type="component" value="Unassembled WGS sequence"/>
</dbReference>
<accession>A0A432YES8</accession>
<dbReference type="EMBL" id="PIPY01000008">
    <property type="protein sequence ID" value="RUO59463.1"/>
    <property type="molecule type" value="Genomic_DNA"/>
</dbReference>
<gene>
    <name evidence="1" type="ORF">CWI71_08560</name>
</gene>
<sequence length="148" mass="16197">MRQYLAANIDDYESAYITYWVDKAISNIPVLGAFFGDFLTGTITWTFDDGTTYQIEITGASISNELTPIFDIELIDGSGRDMGYPIPENGGYDLITPTGSMVDSGYYDRAVSASGSGLMQWILNNFEQITVCTGEAGNMTCSTIYVAR</sequence>
<evidence type="ECO:0000313" key="1">
    <source>
        <dbReference type="EMBL" id="RUO59463.1"/>
    </source>
</evidence>
<name>A0A432YES8_9GAMM</name>
<comment type="caution">
    <text evidence="1">The sequence shown here is derived from an EMBL/GenBank/DDBJ whole genome shotgun (WGS) entry which is preliminary data.</text>
</comment>